<sequence length="103" mass="11891">MVSPKTILQDHAVGFFLTIQSAISIDYLCFHNSMRNVSGGNRLENPETSILFLCTTSVQPPFKENVVIERLWQLNRNIARHSRAIDMHEPCSWFHHFLPSPRV</sequence>
<comment type="caution">
    <text evidence="1">The sequence shown here is derived from an EMBL/GenBank/DDBJ whole genome shotgun (WGS) entry which is preliminary data.</text>
</comment>
<dbReference type="AlphaFoldDB" id="A0A8T0GBA6"/>
<accession>A0A8T0GBA6</accession>
<reference evidence="1" key="1">
    <citation type="submission" date="2020-06" db="EMBL/GenBank/DDBJ databases">
        <title>WGS assembly of Ceratodon purpureus strain R40.</title>
        <authorList>
            <person name="Carey S.B."/>
            <person name="Jenkins J."/>
            <person name="Shu S."/>
            <person name="Lovell J.T."/>
            <person name="Sreedasyam A."/>
            <person name="Maumus F."/>
            <person name="Tiley G.P."/>
            <person name="Fernandez-Pozo N."/>
            <person name="Barry K."/>
            <person name="Chen C."/>
            <person name="Wang M."/>
            <person name="Lipzen A."/>
            <person name="Daum C."/>
            <person name="Saski C.A."/>
            <person name="Payton A.C."/>
            <person name="Mcbreen J.C."/>
            <person name="Conrad R.E."/>
            <person name="Kollar L.M."/>
            <person name="Olsson S."/>
            <person name="Huttunen S."/>
            <person name="Landis J.B."/>
            <person name="Wickett N.J."/>
            <person name="Johnson M.G."/>
            <person name="Rensing S.A."/>
            <person name="Grimwood J."/>
            <person name="Schmutz J."/>
            <person name="Mcdaniel S.F."/>
        </authorList>
    </citation>
    <scope>NUCLEOTIDE SEQUENCE</scope>
    <source>
        <strain evidence="1">R40</strain>
    </source>
</reference>
<proteinExistence type="predicted"/>
<dbReference type="Proteomes" id="UP000822688">
    <property type="component" value="Chromosome 12"/>
</dbReference>
<organism evidence="1 2">
    <name type="scientific">Ceratodon purpureus</name>
    <name type="common">Fire moss</name>
    <name type="synonym">Dicranum purpureum</name>
    <dbReference type="NCBI Taxonomy" id="3225"/>
    <lineage>
        <taxon>Eukaryota</taxon>
        <taxon>Viridiplantae</taxon>
        <taxon>Streptophyta</taxon>
        <taxon>Embryophyta</taxon>
        <taxon>Bryophyta</taxon>
        <taxon>Bryophytina</taxon>
        <taxon>Bryopsida</taxon>
        <taxon>Dicranidae</taxon>
        <taxon>Pseudoditrichales</taxon>
        <taxon>Ditrichaceae</taxon>
        <taxon>Ceratodon</taxon>
    </lineage>
</organism>
<gene>
    <name evidence="1" type="ORF">KC19_12G100500</name>
</gene>
<name>A0A8T0GBA6_CERPU</name>
<dbReference type="EMBL" id="CM026433">
    <property type="protein sequence ID" value="KAG0554562.1"/>
    <property type="molecule type" value="Genomic_DNA"/>
</dbReference>
<protein>
    <submittedName>
        <fullName evidence="1">Uncharacterized protein</fullName>
    </submittedName>
</protein>
<evidence type="ECO:0000313" key="2">
    <source>
        <dbReference type="Proteomes" id="UP000822688"/>
    </source>
</evidence>
<keyword evidence="2" id="KW-1185">Reference proteome</keyword>
<evidence type="ECO:0000313" key="1">
    <source>
        <dbReference type="EMBL" id="KAG0554562.1"/>
    </source>
</evidence>